<protein>
    <submittedName>
        <fullName evidence="2">Intein N-terminal splicing region</fullName>
    </submittedName>
</protein>
<dbReference type="Gene3D" id="3.90.70.10">
    <property type="entry name" value="Cysteine proteinases"/>
    <property type="match status" value="1"/>
</dbReference>
<reference evidence="3" key="1">
    <citation type="submission" date="2017-06" db="EMBL/GenBank/DDBJ databases">
        <authorList>
            <person name="Varghese N."/>
            <person name="Submissions S."/>
        </authorList>
    </citation>
    <scope>NUCLEOTIDE SEQUENCE [LARGE SCALE GENOMIC DNA]</scope>
    <source>
        <strain evidence="3">DSM 28041</strain>
    </source>
</reference>
<dbReference type="Pfam" id="PF00112">
    <property type="entry name" value="Peptidase_C1"/>
    <property type="match status" value="1"/>
</dbReference>
<sequence length="265" mass="29635">MGKRATIEFIGLKAIIVCLVLQGLSISAKGQVDSVSLRQYCPTKEWQRGATCASYATAYTALSIMHNVLNNNADESSSSFKAFSYGFVASKMKMEKPWRIRIRSKCGLKATADHALRVLAGSGTVEYKYFKDYCACNKVDAQISQAQAYRTKQHEELDRDVLTDLQYTEKIKDFLKLQVPVVASINQIKAFGSTHNALVRIPEEYVKPDDINTNHVVCIIGFNDKIANGSFLIKNNYSNWGKGGFSYISYSDMMKIIGSSYRIVL</sequence>
<dbReference type="Proteomes" id="UP000198310">
    <property type="component" value="Unassembled WGS sequence"/>
</dbReference>
<dbReference type="EMBL" id="FZNS01000015">
    <property type="protein sequence ID" value="SNR98859.1"/>
    <property type="molecule type" value="Genomic_DNA"/>
</dbReference>
<evidence type="ECO:0000313" key="2">
    <source>
        <dbReference type="EMBL" id="SNR98859.1"/>
    </source>
</evidence>
<dbReference type="GO" id="GO:0006508">
    <property type="term" value="P:proteolysis"/>
    <property type="evidence" value="ECO:0007669"/>
    <property type="project" value="InterPro"/>
</dbReference>
<evidence type="ECO:0000313" key="3">
    <source>
        <dbReference type="Proteomes" id="UP000198310"/>
    </source>
</evidence>
<name>A0A239ATK7_9BACT</name>
<proteinExistence type="predicted"/>
<dbReference type="InterPro" id="IPR038765">
    <property type="entry name" value="Papain-like_cys_pep_sf"/>
</dbReference>
<dbReference type="AlphaFoldDB" id="A0A239ATK7"/>
<dbReference type="InterPro" id="IPR000668">
    <property type="entry name" value="Peptidase_C1A_C"/>
</dbReference>
<dbReference type="SUPFAM" id="SSF54001">
    <property type="entry name" value="Cysteine proteinases"/>
    <property type="match status" value="1"/>
</dbReference>
<evidence type="ECO:0000259" key="1">
    <source>
        <dbReference type="Pfam" id="PF00112"/>
    </source>
</evidence>
<keyword evidence="3" id="KW-1185">Reference proteome</keyword>
<organism evidence="2 3">
    <name type="scientific">Hymenobacter mucosus</name>
    <dbReference type="NCBI Taxonomy" id="1411120"/>
    <lineage>
        <taxon>Bacteria</taxon>
        <taxon>Pseudomonadati</taxon>
        <taxon>Bacteroidota</taxon>
        <taxon>Cytophagia</taxon>
        <taxon>Cytophagales</taxon>
        <taxon>Hymenobacteraceae</taxon>
        <taxon>Hymenobacter</taxon>
    </lineage>
</organism>
<dbReference type="GO" id="GO:0008234">
    <property type="term" value="F:cysteine-type peptidase activity"/>
    <property type="evidence" value="ECO:0007669"/>
    <property type="project" value="InterPro"/>
</dbReference>
<feature type="domain" description="Peptidase C1A papain C-terminal" evidence="1">
    <location>
        <begin position="126"/>
        <end position="251"/>
    </location>
</feature>
<accession>A0A239ATK7</accession>
<gene>
    <name evidence="2" type="ORF">SAMN06269173_11532</name>
</gene>